<protein>
    <submittedName>
        <fullName evidence="1">Uncharacterized protein</fullName>
    </submittedName>
</protein>
<dbReference type="AlphaFoldDB" id="A0A182SP06"/>
<reference evidence="1" key="2">
    <citation type="submission" date="2020-05" db="UniProtKB">
        <authorList>
            <consortium name="EnsemblMetazoa"/>
        </authorList>
    </citation>
    <scope>IDENTIFICATION</scope>
    <source>
        <strain evidence="1">maculatus3</strain>
    </source>
</reference>
<dbReference type="VEuPathDB" id="VectorBase:AMAM010561"/>
<proteinExistence type="predicted"/>
<evidence type="ECO:0000313" key="2">
    <source>
        <dbReference type="Proteomes" id="UP000075901"/>
    </source>
</evidence>
<accession>A0A182SP06</accession>
<sequence length="150" mass="15773">MVDSRVAASGEWGGGLGAVAPAVGDEGPQQVATVLPVDLLLAAVAVAAAGESPTTSISSSSSPSSLADAHKCIDCYSSYHASRSVEPIHGKCLDRTGLFRFDFYLTTKPERKSILPVAFAPIEVNTLVPLLELSRETLEDGSFRSRSRIP</sequence>
<name>A0A182SP06_9DIPT</name>
<dbReference type="EnsemblMetazoa" id="AMAM010561-RA">
    <property type="protein sequence ID" value="AMAM010561-PA"/>
    <property type="gene ID" value="AMAM010561"/>
</dbReference>
<keyword evidence="2" id="KW-1185">Reference proteome</keyword>
<reference evidence="2" key="1">
    <citation type="submission" date="2013-09" db="EMBL/GenBank/DDBJ databases">
        <title>The Genome Sequence of Anopheles maculatus species B.</title>
        <authorList>
            <consortium name="The Broad Institute Genomics Platform"/>
            <person name="Neafsey D.E."/>
            <person name="Besansky N."/>
            <person name="Howell P."/>
            <person name="Walton C."/>
            <person name="Young S.K."/>
            <person name="Zeng Q."/>
            <person name="Gargeya S."/>
            <person name="Fitzgerald M."/>
            <person name="Haas B."/>
            <person name="Abouelleil A."/>
            <person name="Allen A.W."/>
            <person name="Alvarado L."/>
            <person name="Arachchi H.M."/>
            <person name="Berlin A.M."/>
            <person name="Chapman S.B."/>
            <person name="Gainer-Dewar J."/>
            <person name="Goldberg J."/>
            <person name="Griggs A."/>
            <person name="Gujja S."/>
            <person name="Hansen M."/>
            <person name="Howarth C."/>
            <person name="Imamovic A."/>
            <person name="Ireland A."/>
            <person name="Larimer J."/>
            <person name="McCowan C."/>
            <person name="Murphy C."/>
            <person name="Pearson M."/>
            <person name="Poon T.W."/>
            <person name="Priest M."/>
            <person name="Roberts A."/>
            <person name="Saif S."/>
            <person name="Shea T."/>
            <person name="Sisk P."/>
            <person name="Sykes S."/>
            <person name="Wortman J."/>
            <person name="Nusbaum C."/>
            <person name="Birren B."/>
        </authorList>
    </citation>
    <scope>NUCLEOTIDE SEQUENCE [LARGE SCALE GENOMIC DNA]</scope>
    <source>
        <strain evidence="2">maculatus3</strain>
    </source>
</reference>
<dbReference type="Proteomes" id="UP000075901">
    <property type="component" value="Unassembled WGS sequence"/>
</dbReference>
<evidence type="ECO:0000313" key="1">
    <source>
        <dbReference type="EnsemblMetazoa" id="AMAM010561-PA"/>
    </source>
</evidence>
<organism evidence="1 2">
    <name type="scientific">Anopheles maculatus</name>
    <dbReference type="NCBI Taxonomy" id="74869"/>
    <lineage>
        <taxon>Eukaryota</taxon>
        <taxon>Metazoa</taxon>
        <taxon>Ecdysozoa</taxon>
        <taxon>Arthropoda</taxon>
        <taxon>Hexapoda</taxon>
        <taxon>Insecta</taxon>
        <taxon>Pterygota</taxon>
        <taxon>Neoptera</taxon>
        <taxon>Endopterygota</taxon>
        <taxon>Diptera</taxon>
        <taxon>Nematocera</taxon>
        <taxon>Culicoidea</taxon>
        <taxon>Culicidae</taxon>
        <taxon>Anophelinae</taxon>
        <taxon>Anopheles</taxon>
        <taxon>Anopheles maculatus group</taxon>
    </lineage>
</organism>